<evidence type="ECO:0000256" key="3">
    <source>
        <dbReference type="ARBA" id="ARBA00022884"/>
    </source>
</evidence>
<evidence type="ECO:0000256" key="5">
    <source>
        <dbReference type="ARBA" id="ARBA00023274"/>
    </source>
</evidence>
<dbReference type="STRING" id="1225476.A1D18_04235"/>
<comment type="similarity">
    <text evidence="1 6 7">Belongs to the universal ribosomal protein uS7 family.</text>
</comment>
<keyword evidence="2 6" id="KW-0699">rRNA-binding</keyword>
<proteinExistence type="inferred from homology"/>
<organism evidence="10 11">
    <name type="scientific">Candidatus Rickettsiella isopodorum</name>
    <dbReference type="NCBI Taxonomy" id="1225476"/>
    <lineage>
        <taxon>Bacteria</taxon>
        <taxon>Pseudomonadati</taxon>
        <taxon>Pseudomonadota</taxon>
        <taxon>Gammaproteobacteria</taxon>
        <taxon>Legionellales</taxon>
        <taxon>Coxiellaceae</taxon>
        <taxon>Rickettsiella</taxon>
    </lineage>
</organism>
<dbReference type="CDD" id="cd14869">
    <property type="entry name" value="uS7_Bacteria"/>
    <property type="match status" value="1"/>
</dbReference>
<keyword evidence="3 6" id="KW-0694">RNA-binding</keyword>
<dbReference type="NCBIfam" id="TIGR01029">
    <property type="entry name" value="rpsG_bact"/>
    <property type="match status" value="1"/>
</dbReference>
<dbReference type="EMBL" id="LUKY01000033">
    <property type="protein sequence ID" value="OIZ94084.1"/>
    <property type="molecule type" value="Genomic_DNA"/>
</dbReference>
<dbReference type="InterPro" id="IPR023798">
    <property type="entry name" value="Ribosomal_uS7_dom"/>
</dbReference>
<gene>
    <name evidence="6" type="primary">rpsG</name>
    <name evidence="10" type="ORF">A1D18_04235</name>
</gene>
<evidence type="ECO:0000313" key="11">
    <source>
        <dbReference type="Proteomes" id="UP000183924"/>
    </source>
</evidence>
<protein>
    <recommendedName>
        <fullName evidence="6">Small ribosomal subunit protein uS7</fullName>
    </recommendedName>
</protein>
<comment type="function">
    <text evidence="6">One of the primary rRNA binding proteins, it binds directly to 16S rRNA where it nucleates assembly of the head domain of the 30S subunit. Is located at the subunit interface close to the decoding center, probably blocks exit of the E-site tRNA.</text>
</comment>
<evidence type="ECO:0000256" key="4">
    <source>
        <dbReference type="ARBA" id="ARBA00022980"/>
    </source>
</evidence>
<reference evidence="10 11" key="1">
    <citation type="submission" date="2016-03" db="EMBL/GenBank/DDBJ databases">
        <title>Comparative genomics of Rickettsiella.</title>
        <authorList>
            <person name="Chandler C."/>
            <person name="Wang Y."/>
        </authorList>
    </citation>
    <scope>NUCLEOTIDE SEQUENCE [LARGE SCALE GENOMIC DNA]</scope>
    <source>
        <strain evidence="10 11">RCFS May 2013</strain>
    </source>
</reference>
<dbReference type="RefSeq" id="WP_071662578.1">
    <property type="nucleotide sequence ID" value="NZ_LUKY01000033.1"/>
</dbReference>
<dbReference type="PROSITE" id="PS00052">
    <property type="entry name" value="RIBOSOMAL_S7"/>
    <property type="match status" value="1"/>
</dbReference>
<comment type="caution">
    <text evidence="10">The sequence shown here is derived from an EMBL/GenBank/DDBJ whole genome shotgun (WGS) entry which is preliminary data.</text>
</comment>
<evidence type="ECO:0000256" key="6">
    <source>
        <dbReference type="HAMAP-Rule" id="MF_00480"/>
    </source>
</evidence>
<dbReference type="GO" id="GO:0006412">
    <property type="term" value="P:translation"/>
    <property type="evidence" value="ECO:0007669"/>
    <property type="project" value="UniProtKB-UniRule"/>
</dbReference>
<dbReference type="InterPro" id="IPR005717">
    <property type="entry name" value="Ribosomal_uS7_bac/org-type"/>
</dbReference>
<keyword evidence="6" id="KW-0820">tRNA-binding</keyword>
<dbReference type="Gene3D" id="1.10.455.10">
    <property type="entry name" value="Ribosomal protein S7 domain"/>
    <property type="match status" value="1"/>
</dbReference>
<dbReference type="Proteomes" id="UP000183924">
    <property type="component" value="Unassembled WGS sequence"/>
</dbReference>
<accession>A0A1J8P2W3</accession>
<feature type="region of interest" description="Disordered" evidence="8">
    <location>
        <begin position="57"/>
        <end position="76"/>
    </location>
</feature>
<evidence type="ECO:0000256" key="1">
    <source>
        <dbReference type="ARBA" id="ARBA00007151"/>
    </source>
</evidence>
<evidence type="ECO:0000259" key="9">
    <source>
        <dbReference type="Pfam" id="PF00177"/>
    </source>
</evidence>
<keyword evidence="5 6" id="KW-0687">Ribonucleoprotein</keyword>
<dbReference type="PIRSF" id="PIRSF002122">
    <property type="entry name" value="RPS7p_RPS7a_RPS5e_RPS7o"/>
    <property type="match status" value="1"/>
</dbReference>
<dbReference type="InterPro" id="IPR000235">
    <property type="entry name" value="Ribosomal_uS7"/>
</dbReference>
<dbReference type="GO" id="GO:0000049">
    <property type="term" value="F:tRNA binding"/>
    <property type="evidence" value="ECO:0007669"/>
    <property type="project" value="UniProtKB-UniRule"/>
</dbReference>
<dbReference type="InterPro" id="IPR036823">
    <property type="entry name" value="Ribosomal_uS7_dom_sf"/>
</dbReference>
<dbReference type="Pfam" id="PF00177">
    <property type="entry name" value="Ribosomal_S7"/>
    <property type="match status" value="1"/>
</dbReference>
<name>A0A1J8P2W3_9COXI</name>
<dbReference type="OrthoDB" id="9807653at2"/>
<dbReference type="AlphaFoldDB" id="A0A1J8P2W3"/>
<evidence type="ECO:0000256" key="7">
    <source>
        <dbReference type="RuleBase" id="RU003619"/>
    </source>
</evidence>
<evidence type="ECO:0000256" key="8">
    <source>
        <dbReference type="SAM" id="MobiDB-lite"/>
    </source>
</evidence>
<dbReference type="PANTHER" id="PTHR11205">
    <property type="entry name" value="RIBOSOMAL PROTEIN S7"/>
    <property type="match status" value="1"/>
</dbReference>
<dbReference type="GO" id="GO:0019843">
    <property type="term" value="F:rRNA binding"/>
    <property type="evidence" value="ECO:0007669"/>
    <property type="project" value="UniProtKB-UniRule"/>
</dbReference>
<keyword evidence="11" id="KW-1185">Reference proteome</keyword>
<keyword evidence="4 6" id="KW-0689">Ribosomal protein</keyword>
<dbReference type="HAMAP" id="MF_00480_B">
    <property type="entry name" value="Ribosomal_uS7_B"/>
    <property type="match status" value="1"/>
</dbReference>
<dbReference type="InterPro" id="IPR020606">
    <property type="entry name" value="Ribosomal_uS7_CS"/>
</dbReference>
<dbReference type="GO" id="GO:0003735">
    <property type="term" value="F:structural constituent of ribosome"/>
    <property type="evidence" value="ECO:0007669"/>
    <property type="project" value="InterPro"/>
</dbReference>
<dbReference type="GO" id="GO:0015935">
    <property type="term" value="C:small ribosomal subunit"/>
    <property type="evidence" value="ECO:0007669"/>
    <property type="project" value="InterPro"/>
</dbReference>
<comment type="subunit">
    <text evidence="6">Part of the 30S ribosomal subunit. Contacts proteins S9 and S11.</text>
</comment>
<dbReference type="SUPFAM" id="SSF47973">
    <property type="entry name" value="Ribosomal protein S7"/>
    <property type="match status" value="1"/>
</dbReference>
<evidence type="ECO:0000313" key="10">
    <source>
        <dbReference type="EMBL" id="OIZ94084.1"/>
    </source>
</evidence>
<evidence type="ECO:0000256" key="2">
    <source>
        <dbReference type="ARBA" id="ARBA00022730"/>
    </source>
</evidence>
<feature type="domain" description="Small ribosomal subunit protein uS7" evidence="9">
    <location>
        <begin position="2"/>
        <end position="174"/>
    </location>
</feature>
<sequence>MPRRRVAAKRVILPDPKFKSELLSKFINSVMKNGKKAVAEKIVYGALERLDARLKDKSKKVERDEQEGVEGSGGKQGFDAGALLDIFDQALDNIRPNVEVRARRVGGSTYQIPVEVRPSRRTALAMRWLKVAASQRSEKTMAQRLSAEILDAYDNKGIAVKKREDTHRMAKANQAFAHFRFG</sequence>